<dbReference type="AlphaFoldDB" id="A0A415KJ76"/>
<evidence type="ECO:0000313" key="7">
    <source>
        <dbReference type="Proteomes" id="UP000435059"/>
    </source>
</evidence>
<dbReference type="RefSeq" id="WP_118218932.1">
    <property type="nucleotide sequence ID" value="NZ_CP072212.1"/>
</dbReference>
<reference evidence="6 7" key="2">
    <citation type="journal article" date="2019" name="Nat. Med.">
        <title>A library of human gut bacterial isolates paired with longitudinal multiomics data enables mechanistic microbiome research.</title>
        <authorList>
            <person name="Poyet M."/>
            <person name="Groussin M."/>
            <person name="Gibbons S.M."/>
            <person name="Avila-Pacheco J."/>
            <person name="Jiang X."/>
            <person name="Kearney S.M."/>
            <person name="Perrotta A.R."/>
            <person name="Berdy B."/>
            <person name="Zhao S."/>
            <person name="Lieberman T.D."/>
            <person name="Swanson P.K."/>
            <person name="Smith M."/>
            <person name="Roesemann S."/>
            <person name="Alexander J.E."/>
            <person name="Rich S.A."/>
            <person name="Livny J."/>
            <person name="Vlamakis H."/>
            <person name="Clish C."/>
            <person name="Bullock K."/>
            <person name="Deik A."/>
            <person name="Scott J."/>
            <person name="Pierce K.A."/>
            <person name="Xavier R.J."/>
            <person name="Alm E.J."/>
        </authorList>
    </citation>
    <scope>NUCLEOTIDE SEQUENCE [LARGE SCALE GENOMIC DNA]</scope>
    <source>
        <strain evidence="3 6">BIOML-A58</strain>
        <strain evidence="2 7">BIOML-A74</strain>
    </source>
</reference>
<accession>A0A415KJ76</accession>
<reference evidence="4 5" key="1">
    <citation type="submission" date="2018-08" db="EMBL/GenBank/DDBJ databases">
        <title>A genome reference for cultivated species of the human gut microbiota.</title>
        <authorList>
            <person name="Zou Y."/>
            <person name="Xue W."/>
            <person name="Luo G."/>
        </authorList>
    </citation>
    <scope>NUCLEOTIDE SEQUENCE [LARGE SCALE GENOMIC DNA]</scope>
    <source>
        <strain evidence="4 5">AF38-2</strain>
    </source>
</reference>
<evidence type="ECO:0000313" key="3">
    <source>
        <dbReference type="EMBL" id="KAB6148803.1"/>
    </source>
</evidence>
<dbReference type="InterPro" id="IPR032522">
    <property type="entry name" value="DUF4961"/>
</dbReference>
<evidence type="ECO:0000313" key="5">
    <source>
        <dbReference type="Proteomes" id="UP000284495"/>
    </source>
</evidence>
<dbReference type="Proteomes" id="UP000435059">
    <property type="component" value="Unassembled WGS sequence"/>
</dbReference>
<dbReference type="PROSITE" id="PS51257">
    <property type="entry name" value="PROKAR_LIPOPROTEIN"/>
    <property type="match status" value="1"/>
</dbReference>
<dbReference type="Proteomes" id="UP000284495">
    <property type="component" value="Unassembled WGS sequence"/>
</dbReference>
<dbReference type="Proteomes" id="UP000434604">
    <property type="component" value="Unassembled WGS sequence"/>
</dbReference>
<keyword evidence="1" id="KW-1133">Transmembrane helix</keyword>
<name>A0A415KJ76_9BACE</name>
<dbReference type="Pfam" id="PF16328">
    <property type="entry name" value="DUF4961"/>
    <property type="match status" value="1"/>
</dbReference>
<evidence type="ECO:0000313" key="4">
    <source>
        <dbReference type="EMBL" id="RHL36330.1"/>
    </source>
</evidence>
<dbReference type="EMBL" id="WDED01000007">
    <property type="protein sequence ID" value="KAB6148803.1"/>
    <property type="molecule type" value="Genomic_DNA"/>
</dbReference>
<dbReference type="EMBL" id="WDES01000025">
    <property type="protein sequence ID" value="KAB6086291.1"/>
    <property type="molecule type" value="Genomic_DNA"/>
</dbReference>
<evidence type="ECO:0000256" key="1">
    <source>
        <dbReference type="SAM" id="Phobius"/>
    </source>
</evidence>
<comment type="caution">
    <text evidence="4">The sequence shown here is derived from an EMBL/GenBank/DDBJ whole genome shotgun (WGS) entry which is preliminary data.</text>
</comment>
<evidence type="ECO:0000313" key="6">
    <source>
        <dbReference type="Proteomes" id="UP000434604"/>
    </source>
</evidence>
<gene>
    <name evidence="4" type="ORF">DW027_14490</name>
    <name evidence="3" type="ORF">GA398_06460</name>
    <name evidence="2" type="ORF">GA574_14985</name>
</gene>
<keyword evidence="7" id="KW-1185">Reference proteome</keyword>
<sequence>MKTNSKQQNRSYALGVLLLLMTIIMVGCVYLDSINLNQGTEEEPIYWVKAGEVATFTVKGHIDAAGGETKRFLVAILVPKSWNARENTTVTYIADGVEDGVTSLPMSPVDTKLVPKNATVPWAELLMAEYGVSTNVLNDMEWVAFRTDKIYSIKQHDKASFTITLRCKTGPKNLRFKPAFFINFAEDDFPQKEEYKKYSPGAQCFEVVEGDGGITDFCSFHFNRVEPLAALQDDYVTFSFLGDIYSNDLVKADAIYMEATAYTDNGNVYSVDERSEKTLMIKEDRVFSETYNLTIWPAGFFGIPEGEVITRIDYIFTNEDGTINITGTDDKIAAQGGEIEGEEQPFSYELICE</sequence>
<evidence type="ECO:0000313" key="2">
    <source>
        <dbReference type="EMBL" id="KAB6086291.1"/>
    </source>
</evidence>
<protein>
    <submittedName>
        <fullName evidence="4">DUF4961 domain-containing protein</fullName>
    </submittedName>
</protein>
<keyword evidence="1" id="KW-0472">Membrane</keyword>
<keyword evidence="1" id="KW-0812">Transmembrane</keyword>
<dbReference type="EMBL" id="QROO01000018">
    <property type="protein sequence ID" value="RHL36330.1"/>
    <property type="molecule type" value="Genomic_DNA"/>
</dbReference>
<proteinExistence type="predicted"/>
<organism evidence="4 5">
    <name type="scientific">Bacteroides xylanisolvens</name>
    <dbReference type="NCBI Taxonomy" id="371601"/>
    <lineage>
        <taxon>Bacteria</taxon>
        <taxon>Pseudomonadati</taxon>
        <taxon>Bacteroidota</taxon>
        <taxon>Bacteroidia</taxon>
        <taxon>Bacteroidales</taxon>
        <taxon>Bacteroidaceae</taxon>
        <taxon>Bacteroides</taxon>
    </lineage>
</organism>
<feature type="transmembrane region" description="Helical" evidence="1">
    <location>
        <begin position="12"/>
        <end position="32"/>
    </location>
</feature>